<sequence>MELSSKQQAIELIKKSQKILLVTHKNPDGDAIGSILAFKIALQTLGKEVVAVCPCSGTMPDNMNFLKDIDKLQFNIESSKDFVITLDTTEAEVQKLGYKQKPEDNKLNIVVTLSSGQLKPENVSFGKSAFGFDLVVVLDSPDLERLGDFFDQHTELFYEIPLINIDHHSSNDYFGKVNWVDIAATSTCEILVALLEALGQGNQLFNEEVATALLTGIITDTGSFQNVNTTPKSFTVAAQLVALGARQQDIITSIFRTKSITTLKIWGKVLTNLKDEGRLRFVWSTASKDEINEVGANLSEVGGVVDELLKSVPDTDFSLLITERNGNIHGSLRATKKNIDVATIAGMFGGGGHPQAAAFDIKDGRGLEDVAREVVSRIRTHQSNRV</sequence>
<reference evidence="4" key="1">
    <citation type="submission" date="2017-09" db="EMBL/GenBank/DDBJ databases">
        <title>Depth-based differentiation of microbial function through sediment-hosted aquifers and enrichment of novel symbionts in the deep terrestrial subsurface.</title>
        <authorList>
            <person name="Probst A.J."/>
            <person name="Ladd B."/>
            <person name="Jarett J.K."/>
            <person name="Geller-Mcgrath D.E."/>
            <person name="Sieber C.M.K."/>
            <person name="Emerson J.B."/>
            <person name="Anantharaman K."/>
            <person name="Thomas B.C."/>
            <person name="Malmstrom R."/>
            <person name="Stieglmeier M."/>
            <person name="Klingl A."/>
            <person name="Woyke T."/>
            <person name="Ryan C.M."/>
            <person name="Banfield J.F."/>
        </authorList>
    </citation>
    <scope>NUCLEOTIDE SEQUENCE [LARGE SCALE GENOMIC DNA]</scope>
</reference>
<name>A0A2M7CI93_9BACT</name>
<dbReference type="SUPFAM" id="SSF64182">
    <property type="entry name" value="DHH phosphoesterases"/>
    <property type="match status" value="1"/>
</dbReference>
<dbReference type="PANTHER" id="PTHR47618">
    <property type="entry name" value="BIFUNCTIONAL OLIGORIBONUCLEASE AND PAP PHOSPHATASE NRNA"/>
    <property type="match status" value="1"/>
</dbReference>
<dbReference type="GO" id="GO:0003676">
    <property type="term" value="F:nucleic acid binding"/>
    <property type="evidence" value="ECO:0007669"/>
    <property type="project" value="InterPro"/>
</dbReference>
<feature type="domain" description="DHHA1" evidence="2">
    <location>
        <begin position="295"/>
        <end position="376"/>
    </location>
</feature>
<dbReference type="Gene3D" id="3.90.1640.10">
    <property type="entry name" value="inorganic pyrophosphatase (n-terminal core)"/>
    <property type="match status" value="2"/>
</dbReference>
<dbReference type="InterPro" id="IPR038763">
    <property type="entry name" value="DHH_sf"/>
</dbReference>
<proteinExistence type="predicted"/>
<dbReference type="Pfam" id="PF02272">
    <property type="entry name" value="DHHA1"/>
    <property type="match status" value="1"/>
</dbReference>
<dbReference type="Gene3D" id="3.10.310.30">
    <property type="match status" value="1"/>
</dbReference>
<dbReference type="PANTHER" id="PTHR47618:SF1">
    <property type="entry name" value="BIFUNCTIONAL OLIGORIBONUCLEASE AND PAP PHOSPHATASE NRNA"/>
    <property type="match status" value="1"/>
</dbReference>
<dbReference type="Pfam" id="PF01368">
    <property type="entry name" value="DHH"/>
    <property type="match status" value="1"/>
</dbReference>
<evidence type="ECO:0008006" key="5">
    <source>
        <dbReference type="Google" id="ProtNLM"/>
    </source>
</evidence>
<evidence type="ECO:0000313" key="3">
    <source>
        <dbReference type="EMBL" id="PIV25364.1"/>
    </source>
</evidence>
<dbReference type="InterPro" id="IPR003156">
    <property type="entry name" value="DHHA1_dom"/>
</dbReference>
<evidence type="ECO:0000259" key="1">
    <source>
        <dbReference type="Pfam" id="PF01368"/>
    </source>
</evidence>
<gene>
    <name evidence="3" type="ORF">COS38_01935</name>
</gene>
<dbReference type="AlphaFoldDB" id="A0A2M7CI93"/>
<accession>A0A2M7CI93</accession>
<dbReference type="InterPro" id="IPR051319">
    <property type="entry name" value="Oligoribo/pAp-PDE_c-di-AMP_PDE"/>
</dbReference>
<protein>
    <recommendedName>
        <fullName evidence="5">DDH domain-containing protein</fullName>
    </recommendedName>
</protein>
<organism evidence="3 4">
    <name type="scientific">Candidatus Berkelbacteria bacterium CG03_land_8_20_14_0_80_40_36</name>
    <dbReference type="NCBI Taxonomy" id="1974509"/>
    <lineage>
        <taxon>Bacteria</taxon>
        <taxon>Candidatus Berkelbacteria</taxon>
    </lineage>
</organism>
<evidence type="ECO:0000259" key="2">
    <source>
        <dbReference type="Pfam" id="PF02272"/>
    </source>
</evidence>
<comment type="caution">
    <text evidence="3">The sequence shown here is derived from an EMBL/GenBank/DDBJ whole genome shotgun (WGS) entry which is preliminary data.</text>
</comment>
<dbReference type="InterPro" id="IPR001667">
    <property type="entry name" value="DDH_dom"/>
</dbReference>
<feature type="domain" description="DDH" evidence="1">
    <location>
        <begin position="18"/>
        <end position="217"/>
    </location>
</feature>
<dbReference type="EMBL" id="PEUM01000056">
    <property type="protein sequence ID" value="PIV25364.1"/>
    <property type="molecule type" value="Genomic_DNA"/>
</dbReference>
<dbReference type="Proteomes" id="UP000229966">
    <property type="component" value="Unassembled WGS sequence"/>
</dbReference>
<evidence type="ECO:0000313" key="4">
    <source>
        <dbReference type="Proteomes" id="UP000229966"/>
    </source>
</evidence>